<evidence type="ECO:0000313" key="2">
    <source>
        <dbReference type="Proteomes" id="UP000275076"/>
    </source>
</evidence>
<dbReference type="PANTHER" id="PTHR36848">
    <property type="entry name" value="DNA-BINDING PROTEIN (PUTATIVE SECRETED PROTEIN)-RELATED"/>
    <property type="match status" value="1"/>
</dbReference>
<dbReference type="RefSeq" id="WP_125554360.1">
    <property type="nucleotide sequence ID" value="NZ_RBVX01000002.1"/>
</dbReference>
<dbReference type="SUPFAM" id="SSF49785">
    <property type="entry name" value="Galactose-binding domain-like"/>
    <property type="match status" value="1"/>
</dbReference>
<sequence>MVRSLKDQFISPADEFTPIPFWFWNDNLSNRELKRQIHDFYDKEVKGFVLHPRIGLPKEIEYLSDTFMDYVRTAVAEASKLGMKVILYDEAMYPSGSAHGQVVKENPEFRSRGLKMMEWEWPSGKYKEVKIDLPSTEKIVSAQAVKKVSPSSIDPTATILLENEGEIVTFSPPDEGNWSMLLFVETYSEGTIRGIHFGEDDGEEHAPPSADLLNEEAVDAFIQSTHDRYYEVLDKYFGNTIIAMFTDEPDILGRNSLPGLIPWTTEFLPFYLKQGNNETDLPVLWFEGGEKTDVVRSEYRKTVHAKLTSAYYEPISEWCEAHDISLTGHPAASNDIGLLAPFHIPGQDVVWRWVAPEDGKALEGEHSTAGKCSADAARHRGRRRNLNEFLGVCGKESEWALSPGDMKWYIDWLAIRGVNLFCPHAFYYSIEGRKRSHERPPDVGPNNTWWPYFKYFAQYMKRLSWLQTDSVNDTNVAVLCKDDYLPWKVTKSLYENQIEFNYLEESLLPFCKLDHRLSIEQQQYTTIVLGDNIDLQTSTVNMLENFTANGGMVLVDGSLNHVAGAQTMSHDKEFLRKLQPNYVLQPSTKDLRISKLKKCDCTYYFISNEGEEYYQGELRKETEGKVEKWDPWTGEVVDQPQSDSTIIPLTLNRRETIIYCIHSSQKPVMRTSSRFFLRTKILPFQQQWKVNDIPIELENNNQFKSWTDWGDLDRYSGTMVYHNTFEMKENKKYESVFLDLGEVCQIAKVYINGKEAGIKFWEPYVFSLDPNDLFIGENRLIVEVTNNMANCMDGAKLKSGLIGPVQIKVEEHENKNKTDATKTNKLC</sequence>
<dbReference type="AlphaFoldDB" id="A0A428N8W6"/>
<evidence type="ECO:0008006" key="3">
    <source>
        <dbReference type="Google" id="ProtNLM"/>
    </source>
</evidence>
<gene>
    <name evidence="1" type="ORF">D7Z54_03115</name>
</gene>
<dbReference type="InterPro" id="IPR008979">
    <property type="entry name" value="Galactose-bd-like_sf"/>
</dbReference>
<protein>
    <recommendedName>
        <fullName evidence="3">Alpha-L-rhamnosidase</fullName>
    </recommendedName>
</protein>
<comment type="caution">
    <text evidence="1">The sequence shown here is derived from an EMBL/GenBank/DDBJ whole genome shotgun (WGS) entry which is preliminary data.</text>
</comment>
<keyword evidence="2" id="KW-1185">Reference proteome</keyword>
<accession>A0A428N8W6</accession>
<dbReference type="NCBIfam" id="NF045579">
    <property type="entry name" value="rhamnoside_JR"/>
    <property type="match status" value="1"/>
</dbReference>
<proteinExistence type="predicted"/>
<dbReference type="PANTHER" id="PTHR36848:SF2">
    <property type="entry name" value="SECRETED PROTEIN"/>
    <property type="match status" value="1"/>
</dbReference>
<dbReference type="OrthoDB" id="9761519at2"/>
<dbReference type="EMBL" id="RBVX01000002">
    <property type="protein sequence ID" value="RSL34844.1"/>
    <property type="molecule type" value="Genomic_DNA"/>
</dbReference>
<name>A0A428N8W6_9BACI</name>
<organism evidence="1 2">
    <name type="scientific">Salibacterium salarium</name>
    <dbReference type="NCBI Taxonomy" id="284579"/>
    <lineage>
        <taxon>Bacteria</taxon>
        <taxon>Bacillati</taxon>
        <taxon>Bacillota</taxon>
        <taxon>Bacilli</taxon>
        <taxon>Bacillales</taxon>
        <taxon>Bacillaceae</taxon>
    </lineage>
</organism>
<dbReference type="Gene3D" id="2.60.120.260">
    <property type="entry name" value="Galactose-binding domain-like"/>
    <property type="match status" value="1"/>
</dbReference>
<dbReference type="Proteomes" id="UP000275076">
    <property type="component" value="Unassembled WGS sequence"/>
</dbReference>
<dbReference type="InterPro" id="IPR053161">
    <property type="entry name" value="Ulvan_degrading_GH"/>
</dbReference>
<reference evidence="1 2" key="1">
    <citation type="submission" date="2018-10" db="EMBL/GenBank/DDBJ databases">
        <title>Draft genome sequence of Bacillus salarius IM0101, isolated from a hypersaline soil in Inner Mongolia, China.</title>
        <authorList>
            <person name="Yamprayoonswat W."/>
            <person name="Boonvisut S."/>
            <person name="Jumpathong W."/>
            <person name="Sittihan S."/>
            <person name="Ruangsuj P."/>
            <person name="Wanthongcharoen S."/>
            <person name="Thongpramul N."/>
            <person name="Pimmason S."/>
            <person name="Yu B."/>
            <person name="Yasawong M."/>
        </authorList>
    </citation>
    <scope>NUCLEOTIDE SEQUENCE [LARGE SCALE GENOMIC DNA]</scope>
    <source>
        <strain evidence="1 2">IM0101</strain>
    </source>
</reference>
<evidence type="ECO:0000313" key="1">
    <source>
        <dbReference type="EMBL" id="RSL34844.1"/>
    </source>
</evidence>